<dbReference type="AlphaFoldDB" id="A0A8S9LRH5"/>
<reference evidence="1" key="1">
    <citation type="submission" date="2019-12" db="EMBL/GenBank/DDBJ databases">
        <title>Genome sequencing and annotation of Brassica cretica.</title>
        <authorList>
            <person name="Studholme D.J."/>
            <person name="Sarris P.F."/>
        </authorList>
    </citation>
    <scope>NUCLEOTIDE SEQUENCE</scope>
    <source>
        <strain evidence="1">PFS-001/15</strain>
        <tissue evidence="1">Leaf</tissue>
    </source>
</reference>
<proteinExistence type="predicted"/>
<gene>
    <name evidence="1" type="ORF">F2Q68_00043417</name>
</gene>
<accession>A0A8S9LRH5</accession>
<name>A0A8S9LRH5_BRACR</name>
<organism evidence="1 2">
    <name type="scientific">Brassica cretica</name>
    <name type="common">Mustard</name>
    <dbReference type="NCBI Taxonomy" id="69181"/>
    <lineage>
        <taxon>Eukaryota</taxon>
        <taxon>Viridiplantae</taxon>
        <taxon>Streptophyta</taxon>
        <taxon>Embryophyta</taxon>
        <taxon>Tracheophyta</taxon>
        <taxon>Spermatophyta</taxon>
        <taxon>Magnoliopsida</taxon>
        <taxon>eudicotyledons</taxon>
        <taxon>Gunneridae</taxon>
        <taxon>Pentapetalae</taxon>
        <taxon>rosids</taxon>
        <taxon>malvids</taxon>
        <taxon>Brassicales</taxon>
        <taxon>Brassicaceae</taxon>
        <taxon>Brassiceae</taxon>
        <taxon>Brassica</taxon>
    </lineage>
</organism>
<dbReference type="Proteomes" id="UP000712281">
    <property type="component" value="Unassembled WGS sequence"/>
</dbReference>
<sequence length="76" mass="8613">MKESRAPRMLGLRPRMWLLSSGLEGQKGKSFSFGDNDVLQMSLFQSGQMKESRAPRMLGLRPRMWLLSSGLEGQKV</sequence>
<evidence type="ECO:0000313" key="1">
    <source>
        <dbReference type="EMBL" id="KAF2608449.1"/>
    </source>
</evidence>
<dbReference type="EMBL" id="QGKW02000276">
    <property type="protein sequence ID" value="KAF2608449.1"/>
    <property type="molecule type" value="Genomic_DNA"/>
</dbReference>
<comment type="caution">
    <text evidence="1">The sequence shown here is derived from an EMBL/GenBank/DDBJ whole genome shotgun (WGS) entry which is preliminary data.</text>
</comment>
<protein>
    <submittedName>
        <fullName evidence="1">Uncharacterized protein</fullName>
    </submittedName>
</protein>
<evidence type="ECO:0000313" key="2">
    <source>
        <dbReference type="Proteomes" id="UP000712281"/>
    </source>
</evidence>